<evidence type="ECO:0000313" key="6">
    <source>
        <dbReference type="EMBL" id="CBY08623.1"/>
    </source>
</evidence>
<gene>
    <name evidence="6" type="ORF">GSOID_T00005205001</name>
</gene>
<feature type="transmembrane region" description="Helical" evidence="5">
    <location>
        <begin position="411"/>
        <end position="434"/>
    </location>
</feature>
<feature type="transmembrane region" description="Helical" evidence="5">
    <location>
        <begin position="159"/>
        <end position="180"/>
    </location>
</feature>
<keyword evidence="7" id="KW-1185">Reference proteome</keyword>
<feature type="transmembrane region" description="Helical" evidence="5">
    <location>
        <begin position="44"/>
        <end position="65"/>
    </location>
</feature>
<accession>E4XAU2</accession>
<evidence type="ECO:0000256" key="5">
    <source>
        <dbReference type="SAM" id="Phobius"/>
    </source>
</evidence>
<dbReference type="InParanoid" id="E4XAU2"/>
<organism evidence="6">
    <name type="scientific">Oikopleura dioica</name>
    <name type="common">Tunicate</name>
    <dbReference type="NCBI Taxonomy" id="34765"/>
    <lineage>
        <taxon>Eukaryota</taxon>
        <taxon>Metazoa</taxon>
        <taxon>Chordata</taxon>
        <taxon>Tunicata</taxon>
        <taxon>Appendicularia</taxon>
        <taxon>Copelata</taxon>
        <taxon>Oikopleuridae</taxon>
        <taxon>Oikopleura</taxon>
    </lineage>
</organism>
<feature type="transmembrane region" description="Helical" evidence="5">
    <location>
        <begin position="77"/>
        <end position="95"/>
    </location>
</feature>
<protein>
    <recommendedName>
        <fullName evidence="8">Amino acid permease/ SLC12A domain-containing protein</fullName>
    </recommendedName>
</protein>
<evidence type="ECO:0008006" key="8">
    <source>
        <dbReference type="Google" id="ProtNLM"/>
    </source>
</evidence>
<dbReference type="AlphaFoldDB" id="E4XAU2"/>
<feature type="transmembrane region" description="Helical" evidence="5">
    <location>
        <begin position="303"/>
        <end position="321"/>
    </location>
</feature>
<dbReference type="InterPro" id="IPR050598">
    <property type="entry name" value="AminoAcid_Transporter"/>
</dbReference>
<dbReference type="Proteomes" id="UP000001307">
    <property type="component" value="Unassembled WGS sequence"/>
</dbReference>
<dbReference type="GO" id="GO:0015179">
    <property type="term" value="F:L-amino acid transmembrane transporter activity"/>
    <property type="evidence" value="ECO:0007669"/>
    <property type="project" value="TreeGrafter"/>
</dbReference>
<dbReference type="EMBL" id="FN653032">
    <property type="protein sequence ID" value="CBY08623.1"/>
    <property type="molecule type" value="Genomic_DNA"/>
</dbReference>
<keyword evidence="2 5" id="KW-0812">Transmembrane</keyword>
<evidence type="ECO:0000256" key="2">
    <source>
        <dbReference type="ARBA" id="ARBA00022692"/>
    </source>
</evidence>
<evidence type="ECO:0000256" key="4">
    <source>
        <dbReference type="ARBA" id="ARBA00023136"/>
    </source>
</evidence>
<proteinExistence type="predicted"/>
<dbReference type="InterPro" id="IPR002293">
    <property type="entry name" value="AA/rel_permease1"/>
</dbReference>
<feature type="transmembrane region" description="Helical" evidence="5">
    <location>
        <begin position="12"/>
        <end position="32"/>
    </location>
</feature>
<comment type="subcellular location">
    <subcellularLocation>
        <location evidence="1">Membrane</location>
        <topology evidence="1">Multi-pass membrane protein</topology>
    </subcellularLocation>
</comment>
<dbReference type="PANTHER" id="PTHR11785">
    <property type="entry name" value="AMINO ACID TRANSPORTER"/>
    <property type="match status" value="1"/>
</dbReference>
<keyword evidence="4 5" id="KW-0472">Membrane</keyword>
<dbReference type="PIRSF" id="PIRSF006060">
    <property type="entry name" value="AA_transporter"/>
    <property type="match status" value="1"/>
</dbReference>
<feature type="transmembrane region" description="Helical" evidence="5">
    <location>
        <begin position="240"/>
        <end position="258"/>
    </location>
</feature>
<evidence type="ECO:0000313" key="7">
    <source>
        <dbReference type="Proteomes" id="UP000001307"/>
    </source>
</evidence>
<evidence type="ECO:0000256" key="1">
    <source>
        <dbReference type="ARBA" id="ARBA00004141"/>
    </source>
</evidence>
<dbReference type="OrthoDB" id="5982228at2759"/>
<evidence type="ECO:0000256" key="3">
    <source>
        <dbReference type="ARBA" id="ARBA00022989"/>
    </source>
</evidence>
<feature type="transmembrane region" description="Helical" evidence="5">
    <location>
        <begin position="133"/>
        <end position="153"/>
    </location>
</feature>
<feature type="transmembrane region" description="Helical" evidence="5">
    <location>
        <begin position="341"/>
        <end position="369"/>
    </location>
</feature>
<name>E4XAU2_OIKDI</name>
<reference evidence="6" key="1">
    <citation type="journal article" date="2010" name="Science">
        <title>Plasticity of animal genome architecture unmasked by rapid evolution of a pelagic tunicate.</title>
        <authorList>
            <person name="Denoeud F."/>
            <person name="Henriet S."/>
            <person name="Mungpakdee S."/>
            <person name="Aury J.M."/>
            <person name="Da Silva C."/>
            <person name="Brinkmann H."/>
            <person name="Mikhaleva J."/>
            <person name="Olsen L.C."/>
            <person name="Jubin C."/>
            <person name="Canestro C."/>
            <person name="Bouquet J.M."/>
            <person name="Danks G."/>
            <person name="Poulain J."/>
            <person name="Campsteijn C."/>
            <person name="Adamski M."/>
            <person name="Cross I."/>
            <person name="Yadetie F."/>
            <person name="Muffato M."/>
            <person name="Louis A."/>
            <person name="Butcher S."/>
            <person name="Tsagkogeorga G."/>
            <person name="Konrad A."/>
            <person name="Singh S."/>
            <person name="Jensen M.F."/>
            <person name="Cong E.H."/>
            <person name="Eikeseth-Otteraa H."/>
            <person name="Noel B."/>
            <person name="Anthouard V."/>
            <person name="Porcel B.M."/>
            <person name="Kachouri-Lafond R."/>
            <person name="Nishino A."/>
            <person name="Ugolini M."/>
            <person name="Chourrout P."/>
            <person name="Nishida H."/>
            <person name="Aasland R."/>
            <person name="Huzurbazar S."/>
            <person name="Westhof E."/>
            <person name="Delsuc F."/>
            <person name="Lehrach H."/>
            <person name="Reinhardt R."/>
            <person name="Weissenbach J."/>
            <person name="Roy S.W."/>
            <person name="Artiguenave F."/>
            <person name="Postlethwait J.H."/>
            <person name="Manak J.R."/>
            <person name="Thompson E.M."/>
            <person name="Jaillon O."/>
            <person name="Du Pasquier L."/>
            <person name="Boudinot P."/>
            <person name="Liberles D.A."/>
            <person name="Volff J.N."/>
            <person name="Philippe H."/>
            <person name="Lenhard B."/>
            <person name="Roest Crollius H."/>
            <person name="Wincker P."/>
            <person name="Chourrout D."/>
        </authorList>
    </citation>
    <scope>NUCLEOTIDE SEQUENCE [LARGE SCALE GENOMIC DNA]</scope>
</reference>
<dbReference type="Pfam" id="PF13520">
    <property type="entry name" value="AA_permease_2"/>
    <property type="match status" value="1"/>
</dbReference>
<dbReference type="Gene3D" id="1.20.1740.10">
    <property type="entry name" value="Amino acid/polyamine transporter I"/>
    <property type="match status" value="1"/>
</dbReference>
<feature type="transmembrane region" description="Helical" evidence="5">
    <location>
        <begin position="376"/>
        <end position="399"/>
    </location>
</feature>
<dbReference type="GO" id="GO:0016020">
    <property type="term" value="C:membrane"/>
    <property type="evidence" value="ECO:0007669"/>
    <property type="project" value="UniProtKB-SubCell"/>
</dbReference>
<sequence>MSGKIQLQRHVDLTSAVMIIVGAIVGSGIYISPKGILEHAGTSGYALILWILSGLVASMGALCYAEAGALIPKSGGEYPVILEAFGPICGFTFAWTCTTIIRPASLAIFTSAFAQYAFSIISDCGDTVVSQKLLACAAIWSVCAINVYSMNLTQSLTKIFGYIKIASLVIIILLGVYGLVIGKGDLSVWQVDRAFLKDGKTAFPDVSHIGLGLYHGLWSYDGWNQLNYVVEEMKNPETNLLKAIVISLIAITGFYLLINFMYISILGVENILASPAVATSYAQKIFPQIRCRKKISSFETNHLASSSLLMVACSCLGAALVQGMTAARIPYSAAREGQMPVFLSMIHIDFLTPAPAVMLNGILASLLLLSGDINSLINYFSFCMWIFHTSTCFAIFIFRKTHPLDKVGRSFAVPLFIPAVITLIGSLSCPCAVYQHLPNGRKPRSWLFVCRLLDCARCWIVSRPSKIEEFEDHSTPHEKNADFIESCFA</sequence>
<keyword evidence="3 5" id="KW-1133">Transmembrane helix</keyword>
<dbReference type="PANTHER" id="PTHR11785:SF512">
    <property type="entry name" value="SOBREMESA, ISOFORM B"/>
    <property type="match status" value="1"/>
</dbReference>